<accession>A0A4Q7MXE3</accession>
<keyword evidence="3" id="KW-0808">Transferase</keyword>
<dbReference type="InterPro" id="IPR013216">
    <property type="entry name" value="Methyltransf_11"/>
</dbReference>
<evidence type="ECO:0000259" key="2">
    <source>
        <dbReference type="Pfam" id="PF08241"/>
    </source>
</evidence>
<comment type="caution">
    <text evidence="3">The sequence shown here is derived from an EMBL/GenBank/DDBJ whole genome shotgun (WGS) entry which is preliminary data.</text>
</comment>
<protein>
    <submittedName>
        <fullName evidence="3">Methyltransferase family protein</fullName>
    </submittedName>
</protein>
<dbReference type="AlphaFoldDB" id="A0A4Q7MXE3"/>
<evidence type="ECO:0000313" key="4">
    <source>
        <dbReference type="Proteomes" id="UP000292039"/>
    </source>
</evidence>
<sequence>MTDESTISKLGEWLATPPGEYVRAWEQAQFDAMVADVFGYQAWQVGMPQLDALKDNRMPFKAYAGLVLPSKGTGAWQAQIQADPEALPFDAQSIDLLVLPHVLEFASRPHEVLREVDRVLVPEGRVVISGFNPWSLWGLRESIPGIDPWLPHAQAAQVSLVRLRDWFKLLGFEVERGRYGCYAPPCRTETWLQRWHFMESAGERWWPFCGAVYAVSAVKKVQGVRLIGQPWKKKKRRMPRGARVAGAASMEQAVAPQALPARDMPVDKDNR</sequence>
<proteinExistence type="predicted"/>
<dbReference type="SUPFAM" id="SSF53335">
    <property type="entry name" value="S-adenosyl-L-methionine-dependent methyltransferases"/>
    <property type="match status" value="1"/>
</dbReference>
<dbReference type="GO" id="GO:0008757">
    <property type="term" value="F:S-adenosylmethionine-dependent methyltransferase activity"/>
    <property type="evidence" value="ECO:0007669"/>
    <property type="project" value="InterPro"/>
</dbReference>
<dbReference type="EMBL" id="SGWZ01000001">
    <property type="protein sequence ID" value="RZS73434.1"/>
    <property type="molecule type" value="Genomic_DNA"/>
</dbReference>
<keyword evidence="3" id="KW-0489">Methyltransferase</keyword>
<name>A0A4Q7MXE3_9BURK</name>
<feature type="domain" description="Methyltransferase type 11" evidence="2">
    <location>
        <begin position="79"/>
        <end position="128"/>
    </location>
</feature>
<feature type="region of interest" description="Disordered" evidence="1">
    <location>
        <begin position="246"/>
        <end position="271"/>
    </location>
</feature>
<gene>
    <name evidence="3" type="ORF">EV679_0625</name>
</gene>
<dbReference type="GO" id="GO:0032259">
    <property type="term" value="P:methylation"/>
    <property type="evidence" value="ECO:0007669"/>
    <property type="project" value="UniProtKB-KW"/>
</dbReference>
<dbReference type="RefSeq" id="WP_130486486.1">
    <property type="nucleotide sequence ID" value="NZ_CBCSEB010000010.1"/>
</dbReference>
<reference evidence="3 4" key="1">
    <citation type="submission" date="2019-02" db="EMBL/GenBank/DDBJ databases">
        <title>Genomic Encyclopedia of Type Strains, Phase IV (KMG-IV): sequencing the most valuable type-strain genomes for metagenomic binning, comparative biology and taxonomic classification.</title>
        <authorList>
            <person name="Goeker M."/>
        </authorList>
    </citation>
    <scope>NUCLEOTIDE SEQUENCE [LARGE SCALE GENOMIC DNA]</scope>
    <source>
        <strain evidence="3 4">DSM 16618</strain>
    </source>
</reference>
<dbReference type="InterPro" id="IPR029063">
    <property type="entry name" value="SAM-dependent_MTases_sf"/>
</dbReference>
<dbReference type="Proteomes" id="UP000292039">
    <property type="component" value="Unassembled WGS sequence"/>
</dbReference>
<organism evidence="3 4">
    <name type="scientific">Kerstersia gyiorum</name>
    <dbReference type="NCBI Taxonomy" id="206506"/>
    <lineage>
        <taxon>Bacteria</taxon>
        <taxon>Pseudomonadati</taxon>
        <taxon>Pseudomonadota</taxon>
        <taxon>Betaproteobacteria</taxon>
        <taxon>Burkholderiales</taxon>
        <taxon>Alcaligenaceae</taxon>
        <taxon>Kerstersia</taxon>
    </lineage>
</organism>
<evidence type="ECO:0000256" key="1">
    <source>
        <dbReference type="SAM" id="MobiDB-lite"/>
    </source>
</evidence>
<evidence type="ECO:0000313" key="3">
    <source>
        <dbReference type="EMBL" id="RZS73434.1"/>
    </source>
</evidence>
<dbReference type="Pfam" id="PF08241">
    <property type="entry name" value="Methyltransf_11"/>
    <property type="match status" value="1"/>
</dbReference>
<dbReference type="Gene3D" id="3.40.50.150">
    <property type="entry name" value="Vaccinia Virus protein VP39"/>
    <property type="match status" value="1"/>
</dbReference>